<organism evidence="2 3">
    <name type="scientific">Candidatus Thermofonsia Clade 1 bacterium</name>
    <dbReference type="NCBI Taxonomy" id="2364210"/>
    <lineage>
        <taxon>Bacteria</taxon>
        <taxon>Bacillati</taxon>
        <taxon>Chloroflexota</taxon>
        <taxon>Candidatus Thermofontia</taxon>
        <taxon>Candidatus Thermofonsia Clade 1</taxon>
    </lineage>
</organism>
<name>A0A2M8P7K6_9CHLR</name>
<dbReference type="EMBL" id="PGTM01000897">
    <property type="protein sequence ID" value="PJF33519.1"/>
    <property type="molecule type" value="Genomic_DNA"/>
</dbReference>
<proteinExistence type="predicted"/>
<dbReference type="Pfam" id="PF05901">
    <property type="entry name" value="Excalibur"/>
    <property type="match status" value="1"/>
</dbReference>
<evidence type="ECO:0000313" key="2">
    <source>
        <dbReference type="EMBL" id="PJF33519.1"/>
    </source>
</evidence>
<reference evidence="2 3" key="1">
    <citation type="submission" date="2017-11" db="EMBL/GenBank/DDBJ databases">
        <title>Evolution of Phototrophy in the Chloroflexi Phylum Driven by Horizontal Gene Transfer.</title>
        <authorList>
            <person name="Ward L.M."/>
            <person name="Hemp J."/>
            <person name="Shih P.M."/>
            <person name="Mcglynn S.E."/>
            <person name="Fischer W."/>
        </authorList>
    </citation>
    <scope>NUCLEOTIDE SEQUENCE [LARGE SCALE GENOMIC DNA]</scope>
    <source>
        <strain evidence="2">JP3_13</strain>
    </source>
</reference>
<dbReference type="AlphaFoldDB" id="A0A2M8P7K6"/>
<evidence type="ECO:0000313" key="3">
    <source>
        <dbReference type="Proteomes" id="UP000229681"/>
    </source>
</evidence>
<protein>
    <recommendedName>
        <fullName evidence="1">Excalibur calcium-binding domain-containing protein</fullName>
    </recommendedName>
</protein>
<feature type="non-terminal residue" evidence="2">
    <location>
        <position position="1"/>
    </location>
</feature>
<feature type="domain" description="Excalibur calcium-binding" evidence="1">
    <location>
        <begin position="55"/>
        <end position="86"/>
    </location>
</feature>
<accession>A0A2M8P7K6</accession>
<dbReference type="InterPro" id="IPR008613">
    <property type="entry name" value="Excalibur_Ca-bd_domain"/>
</dbReference>
<dbReference type="Proteomes" id="UP000229681">
    <property type="component" value="Unassembled WGS sequence"/>
</dbReference>
<evidence type="ECO:0000259" key="1">
    <source>
        <dbReference type="Pfam" id="PF05901"/>
    </source>
</evidence>
<gene>
    <name evidence="2" type="ORF">CUN49_18385</name>
</gene>
<sequence>SILIIRSQAVAALYKQEFDRIFALGRDSTNVTCSVSPEIATPTLDPSECPDLTFTCAQFTTCEQAVACLRAGNTRLDRDGNGIPCESLCGSR</sequence>
<comment type="caution">
    <text evidence="2">The sequence shown here is derived from an EMBL/GenBank/DDBJ whole genome shotgun (WGS) entry which is preliminary data.</text>
</comment>